<evidence type="ECO:0000313" key="2">
    <source>
        <dbReference type="Proteomes" id="UP000235672"/>
    </source>
</evidence>
<reference evidence="1 2" key="1">
    <citation type="submission" date="2016-05" db="EMBL/GenBank/DDBJ databases">
        <title>A degradative enzymes factory behind the ericoid mycorrhizal symbiosis.</title>
        <authorList>
            <consortium name="DOE Joint Genome Institute"/>
            <person name="Martino E."/>
            <person name="Morin E."/>
            <person name="Grelet G."/>
            <person name="Kuo A."/>
            <person name="Kohler A."/>
            <person name="Daghino S."/>
            <person name="Barry K."/>
            <person name="Choi C."/>
            <person name="Cichocki N."/>
            <person name="Clum A."/>
            <person name="Copeland A."/>
            <person name="Hainaut M."/>
            <person name="Haridas S."/>
            <person name="Labutti K."/>
            <person name="Lindquist E."/>
            <person name="Lipzen A."/>
            <person name="Khouja H.-R."/>
            <person name="Murat C."/>
            <person name="Ohm R."/>
            <person name="Olson A."/>
            <person name="Spatafora J."/>
            <person name="Veneault-Fourrey C."/>
            <person name="Henrissat B."/>
            <person name="Grigoriev I."/>
            <person name="Martin F."/>
            <person name="Perotto S."/>
        </authorList>
    </citation>
    <scope>NUCLEOTIDE SEQUENCE [LARGE SCALE GENOMIC DNA]</scope>
    <source>
        <strain evidence="1 2">UAMH 7357</strain>
    </source>
</reference>
<protein>
    <recommendedName>
        <fullName evidence="3">HTH CENPB-type domain-containing protein</fullName>
    </recommendedName>
</protein>
<organism evidence="1 2">
    <name type="scientific">Hyaloscypha hepaticicola</name>
    <dbReference type="NCBI Taxonomy" id="2082293"/>
    <lineage>
        <taxon>Eukaryota</taxon>
        <taxon>Fungi</taxon>
        <taxon>Dikarya</taxon>
        <taxon>Ascomycota</taxon>
        <taxon>Pezizomycotina</taxon>
        <taxon>Leotiomycetes</taxon>
        <taxon>Helotiales</taxon>
        <taxon>Hyaloscyphaceae</taxon>
        <taxon>Hyaloscypha</taxon>
    </lineage>
</organism>
<evidence type="ECO:0000313" key="1">
    <source>
        <dbReference type="EMBL" id="PMD13700.1"/>
    </source>
</evidence>
<name>A0A2J6PI51_9HELO</name>
<keyword evidence="2" id="KW-1185">Reference proteome</keyword>
<accession>A0A2J6PI51</accession>
<proteinExistence type="predicted"/>
<dbReference type="EMBL" id="KZ613528">
    <property type="protein sequence ID" value="PMD13700.1"/>
    <property type="molecule type" value="Genomic_DNA"/>
</dbReference>
<sequence length="401" mass="46734">MSGIRLIDSSRIGESSQEYYYYPYKTKPDYGQAFNNARLWALENDEESVLTAARVYHVKETVLKVSVFRSKTRKRNSQGVFNRHGGNNRILNDVQEEAIRQYCYDQWELGLGATHKMVLRVIIYLRANPPQSQPSESWFNNWLKEYKTLYTIRTKPIAYERLESHIEEEVKEWFDKYHKVLKKYKIKHAKNVVNFDETGTRIGCAGSEEVIVPIDVMELYKASPENRKFITICEAIRADGSEPPPFIIVPGIKVMEVLEFNYSITSFFTDLTSIRQDTFKEHTIVNSFKDSGMWPPSYKQGIKKVRSYKKSNNKKRTIDDVNEKENDLELPRLLPSRPVEIWNTAAKIREFADRDPTKFSDNSCEIFKYTMKSVDLHLQKAHLTTVEHGNLQASCTETFCT</sequence>
<gene>
    <name evidence="1" type="ORF">NA56DRAFT_694570</name>
</gene>
<evidence type="ECO:0008006" key="3">
    <source>
        <dbReference type="Google" id="ProtNLM"/>
    </source>
</evidence>
<dbReference type="Proteomes" id="UP000235672">
    <property type="component" value="Unassembled WGS sequence"/>
</dbReference>
<dbReference type="AlphaFoldDB" id="A0A2J6PI51"/>
<dbReference type="OrthoDB" id="3562866at2759"/>